<evidence type="ECO:0000313" key="2">
    <source>
        <dbReference type="EMBL" id="KAK0720513.1"/>
    </source>
</evidence>
<dbReference type="EMBL" id="JAUKUA010000003">
    <property type="protein sequence ID" value="KAK0720513.1"/>
    <property type="molecule type" value="Genomic_DNA"/>
</dbReference>
<reference evidence="2" key="1">
    <citation type="submission" date="2023-06" db="EMBL/GenBank/DDBJ databases">
        <title>Genome-scale phylogeny and comparative genomics of the fungal order Sordariales.</title>
        <authorList>
            <consortium name="Lawrence Berkeley National Laboratory"/>
            <person name="Hensen N."/>
            <person name="Bonometti L."/>
            <person name="Westerberg I."/>
            <person name="Brannstrom I.O."/>
            <person name="Guillou S."/>
            <person name="Cros-Aarteil S."/>
            <person name="Calhoun S."/>
            <person name="Haridas S."/>
            <person name="Kuo A."/>
            <person name="Mondo S."/>
            <person name="Pangilinan J."/>
            <person name="Riley R."/>
            <person name="Labutti K."/>
            <person name="Andreopoulos B."/>
            <person name="Lipzen A."/>
            <person name="Chen C."/>
            <person name="Yanf M."/>
            <person name="Daum C."/>
            <person name="Ng V."/>
            <person name="Clum A."/>
            <person name="Steindorff A."/>
            <person name="Ohm R."/>
            <person name="Martin F."/>
            <person name="Silar P."/>
            <person name="Natvig D."/>
            <person name="Lalanne C."/>
            <person name="Gautier V."/>
            <person name="Ament-Velasquez S.L."/>
            <person name="Kruys A."/>
            <person name="Hutchinson M.I."/>
            <person name="Powell A.J."/>
            <person name="Barry K."/>
            <person name="Miller A.N."/>
            <person name="Grigoriev I.V."/>
            <person name="Debuchy R."/>
            <person name="Gladieux P."/>
            <person name="Thoren M.H."/>
            <person name="Johannesson H."/>
        </authorList>
    </citation>
    <scope>NUCLEOTIDE SEQUENCE</scope>
    <source>
        <strain evidence="2">SMH4607-1</strain>
    </source>
</reference>
<sequence length="262" mass="28511">MRRAPARDPTSLSHHYDLRIPQLAPHSLQVNQPTGDTASNGRIESCLVSTLTVESACCIFESDSPYRHPEKCPPGIARVNCPFHRFTAAGIACTLPQPVYPKDSRVQQNSRSEGRTAGGTAGSPEPPSISGECAREGQVGPKAWNLLESGADRPFLLRDSTPLFLFGSRPALLRTRKQLKVLWCCGGPSAEPGATFLLDLPSWSYSSSSTTHDGFLLTRTLLTPHHLFHASSFPHPAVHLSHTLPLDNFPSFINLVGFDILP</sequence>
<keyword evidence="3" id="KW-1185">Reference proteome</keyword>
<proteinExistence type="predicted"/>
<feature type="region of interest" description="Disordered" evidence="1">
    <location>
        <begin position="102"/>
        <end position="134"/>
    </location>
</feature>
<gene>
    <name evidence="2" type="ORF">B0H67DRAFT_193140</name>
</gene>
<name>A0AA40E2S1_9PEZI</name>
<organism evidence="2 3">
    <name type="scientific">Lasiosphaeris hirsuta</name>
    <dbReference type="NCBI Taxonomy" id="260670"/>
    <lineage>
        <taxon>Eukaryota</taxon>
        <taxon>Fungi</taxon>
        <taxon>Dikarya</taxon>
        <taxon>Ascomycota</taxon>
        <taxon>Pezizomycotina</taxon>
        <taxon>Sordariomycetes</taxon>
        <taxon>Sordariomycetidae</taxon>
        <taxon>Sordariales</taxon>
        <taxon>Lasiosphaeriaceae</taxon>
        <taxon>Lasiosphaeris</taxon>
    </lineage>
</organism>
<comment type="caution">
    <text evidence="2">The sequence shown here is derived from an EMBL/GenBank/DDBJ whole genome shotgun (WGS) entry which is preliminary data.</text>
</comment>
<evidence type="ECO:0000313" key="3">
    <source>
        <dbReference type="Proteomes" id="UP001172102"/>
    </source>
</evidence>
<protein>
    <submittedName>
        <fullName evidence="2">Uncharacterized protein</fullName>
    </submittedName>
</protein>
<accession>A0AA40E2S1</accession>
<dbReference type="Proteomes" id="UP001172102">
    <property type="component" value="Unassembled WGS sequence"/>
</dbReference>
<dbReference type="AlphaFoldDB" id="A0AA40E2S1"/>
<evidence type="ECO:0000256" key="1">
    <source>
        <dbReference type="SAM" id="MobiDB-lite"/>
    </source>
</evidence>